<evidence type="ECO:0000313" key="2">
    <source>
        <dbReference type="EMBL" id="ABM79451.1"/>
    </source>
</evidence>
<feature type="transmembrane region" description="Helical" evidence="1">
    <location>
        <begin position="170"/>
        <end position="188"/>
    </location>
</feature>
<dbReference type="AlphaFoldDB" id="A2CD91"/>
<proteinExistence type="predicted"/>
<accession>A2CD91</accession>
<evidence type="ECO:0008006" key="4">
    <source>
        <dbReference type="Google" id="ProtNLM"/>
    </source>
</evidence>
<reference evidence="2 3" key="1">
    <citation type="journal article" date="2007" name="PLoS Genet.">
        <title>Patterns and implications of gene gain and loss in the evolution of Prochlorococcus.</title>
        <authorList>
            <person name="Kettler G.C."/>
            <person name="Martiny A.C."/>
            <person name="Huang K."/>
            <person name="Zucker J."/>
            <person name="Coleman M.L."/>
            <person name="Rodrigue S."/>
            <person name="Chen F."/>
            <person name="Lapidus A."/>
            <person name="Ferriera S."/>
            <person name="Johnson J."/>
            <person name="Steglich C."/>
            <person name="Church G.M."/>
            <person name="Richardson P."/>
            <person name="Chisholm S.W."/>
        </authorList>
    </citation>
    <scope>NUCLEOTIDE SEQUENCE [LARGE SCALE GENOMIC DNA]</scope>
    <source>
        <strain evidence="2 3">MIT 9303</strain>
    </source>
</reference>
<keyword evidence="1" id="KW-0812">Transmembrane</keyword>
<dbReference type="EMBL" id="CP000554">
    <property type="protein sequence ID" value="ABM79451.1"/>
    <property type="molecule type" value="Genomic_DNA"/>
</dbReference>
<feature type="transmembrane region" description="Helical" evidence="1">
    <location>
        <begin position="99"/>
        <end position="120"/>
    </location>
</feature>
<keyword evidence="1" id="KW-0472">Membrane</keyword>
<dbReference type="KEGG" id="pmf:P9303_27211"/>
<evidence type="ECO:0000313" key="3">
    <source>
        <dbReference type="Proteomes" id="UP000002274"/>
    </source>
</evidence>
<feature type="transmembrane region" description="Helical" evidence="1">
    <location>
        <begin position="39"/>
        <end position="64"/>
    </location>
</feature>
<feature type="transmembrane region" description="Helical" evidence="1">
    <location>
        <begin position="127"/>
        <end position="150"/>
    </location>
</feature>
<dbReference type="Proteomes" id="UP000002274">
    <property type="component" value="Chromosome"/>
</dbReference>
<feature type="transmembrane region" description="Helical" evidence="1">
    <location>
        <begin position="6"/>
        <end position="27"/>
    </location>
</feature>
<evidence type="ECO:0000256" key="1">
    <source>
        <dbReference type="SAM" id="Phobius"/>
    </source>
</evidence>
<keyword evidence="1" id="KW-1133">Transmembrane helix</keyword>
<organism evidence="2 3">
    <name type="scientific">Prochlorococcus marinus (strain MIT 9303)</name>
    <dbReference type="NCBI Taxonomy" id="59922"/>
    <lineage>
        <taxon>Bacteria</taxon>
        <taxon>Bacillati</taxon>
        <taxon>Cyanobacteriota</taxon>
        <taxon>Cyanophyceae</taxon>
        <taxon>Synechococcales</taxon>
        <taxon>Prochlorococcaceae</taxon>
        <taxon>Prochlorococcus</taxon>
    </lineage>
</organism>
<name>A2CD91_PROM3</name>
<dbReference type="HOGENOM" id="CLU_1106668_0_0_3"/>
<sequence>MLFQILVGVVTLPFIGIAVLGGARIAAVKEVAGLNTGGLHPVLGYLLLVVGLIGYIIVVLWGIVGLIRGAWTALDGQKPDFAVFTRWDQTSSWRLLGSLILYIVVVAAASVIAYLIGLGLGQINQALIVIPSIALAIFAIWFLVTQQFLVQNSLLGSKNSANALSSGIDVINPSWWIVLWLLIVEAVIHAIAATFHYGGLFVMVPAMVCISTAAYRQLFGSTDNTGLLKPN</sequence>
<feature type="transmembrane region" description="Helical" evidence="1">
    <location>
        <begin position="195"/>
        <end position="215"/>
    </location>
</feature>
<protein>
    <recommendedName>
        <fullName evidence="4">DUF4013 domain-containing protein</fullName>
    </recommendedName>
</protein>
<gene>
    <name evidence="2" type="ordered locus">P9303_27211</name>
</gene>